<reference evidence="2 3" key="1">
    <citation type="submission" date="2024-05" db="EMBL/GenBank/DDBJ databases">
        <title>Genome sequencing and assembly of Indian major carp, Cirrhinus mrigala (Hamilton, 1822).</title>
        <authorList>
            <person name="Mohindra V."/>
            <person name="Chowdhury L.M."/>
            <person name="Lal K."/>
            <person name="Jena J.K."/>
        </authorList>
    </citation>
    <scope>NUCLEOTIDE SEQUENCE [LARGE SCALE GENOMIC DNA]</scope>
    <source>
        <strain evidence="2">CM1030</strain>
        <tissue evidence="2">Blood</tissue>
    </source>
</reference>
<evidence type="ECO:0000256" key="1">
    <source>
        <dbReference type="SAM" id="MobiDB-lite"/>
    </source>
</evidence>
<protein>
    <submittedName>
        <fullName evidence="2">Uncharacterized protein</fullName>
    </submittedName>
</protein>
<dbReference type="AlphaFoldDB" id="A0ABD0QWW9"/>
<sequence length="165" mass="18103">KTGEAQNPSCQPPPRLAEPEPEPTTDREPEPKATELSPMGVTAQWIATEPEPSLSDQVREPATWNATADDSVECEGAVESTAHCTTAEGERSLDLGHLDIELDLIDFTEDIYVEWDLIDFYGNVFEDMPSLTPSYELSACLDFPPTLRPSVISSYRPCCLSPTTA</sequence>
<feature type="non-terminal residue" evidence="2">
    <location>
        <position position="165"/>
    </location>
</feature>
<comment type="caution">
    <text evidence="2">The sequence shown here is derived from an EMBL/GenBank/DDBJ whole genome shotgun (WGS) entry which is preliminary data.</text>
</comment>
<feature type="region of interest" description="Disordered" evidence="1">
    <location>
        <begin position="1"/>
        <end position="59"/>
    </location>
</feature>
<keyword evidence="3" id="KW-1185">Reference proteome</keyword>
<accession>A0ABD0QWW9</accession>
<gene>
    <name evidence="2" type="ORF">M9458_013427</name>
</gene>
<dbReference type="Proteomes" id="UP001529510">
    <property type="component" value="Unassembled WGS sequence"/>
</dbReference>
<proteinExistence type="predicted"/>
<name>A0ABD0QWW9_CIRMR</name>
<feature type="compositionally biased region" description="Basic and acidic residues" evidence="1">
    <location>
        <begin position="24"/>
        <end position="33"/>
    </location>
</feature>
<feature type="non-terminal residue" evidence="2">
    <location>
        <position position="1"/>
    </location>
</feature>
<dbReference type="EMBL" id="JAMKFB020000006">
    <property type="protein sequence ID" value="KAL0190729.1"/>
    <property type="molecule type" value="Genomic_DNA"/>
</dbReference>
<evidence type="ECO:0000313" key="3">
    <source>
        <dbReference type="Proteomes" id="UP001529510"/>
    </source>
</evidence>
<organism evidence="2 3">
    <name type="scientific">Cirrhinus mrigala</name>
    <name type="common">Mrigala</name>
    <dbReference type="NCBI Taxonomy" id="683832"/>
    <lineage>
        <taxon>Eukaryota</taxon>
        <taxon>Metazoa</taxon>
        <taxon>Chordata</taxon>
        <taxon>Craniata</taxon>
        <taxon>Vertebrata</taxon>
        <taxon>Euteleostomi</taxon>
        <taxon>Actinopterygii</taxon>
        <taxon>Neopterygii</taxon>
        <taxon>Teleostei</taxon>
        <taxon>Ostariophysi</taxon>
        <taxon>Cypriniformes</taxon>
        <taxon>Cyprinidae</taxon>
        <taxon>Labeoninae</taxon>
        <taxon>Labeonini</taxon>
        <taxon>Cirrhinus</taxon>
    </lineage>
</organism>
<evidence type="ECO:0000313" key="2">
    <source>
        <dbReference type="EMBL" id="KAL0190729.1"/>
    </source>
</evidence>